<feature type="domain" description="CdaR GGDEF-like" evidence="3">
    <location>
        <begin position="288"/>
        <end position="410"/>
    </location>
</feature>
<dbReference type="Proteomes" id="UP000530928">
    <property type="component" value="Unassembled WGS sequence"/>
</dbReference>
<feature type="domain" description="PucR C-terminal helix-turn-helix" evidence="2">
    <location>
        <begin position="463"/>
        <end position="521"/>
    </location>
</feature>
<proteinExistence type="inferred from homology"/>
<evidence type="ECO:0000259" key="2">
    <source>
        <dbReference type="Pfam" id="PF13556"/>
    </source>
</evidence>
<dbReference type="Gene3D" id="1.10.10.2840">
    <property type="entry name" value="PucR C-terminal helix-turn-helix domain"/>
    <property type="match status" value="1"/>
</dbReference>
<evidence type="ECO:0000259" key="3">
    <source>
        <dbReference type="Pfam" id="PF17853"/>
    </source>
</evidence>
<dbReference type="InterPro" id="IPR051448">
    <property type="entry name" value="CdaR-like_regulators"/>
</dbReference>
<dbReference type="Pfam" id="PF13556">
    <property type="entry name" value="HTH_30"/>
    <property type="match status" value="1"/>
</dbReference>
<dbReference type="InterPro" id="IPR041522">
    <property type="entry name" value="CdaR_GGDEF"/>
</dbReference>
<dbReference type="PANTHER" id="PTHR33744:SF17">
    <property type="entry name" value="CONSERVED PROTEIN"/>
    <property type="match status" value="1"/>
</dbReference>
<evidence type="ECO:0000256" key="1">
    <source>
        <dbReference type="ARBA" id="ARBA00006754"/>
    </source>
</evidence>
<accession>A0A7W0CJG0</accession>
<name>A0A7W0CJG0_9ACTN</name>
<comment type="caution">
    <text evidence="4">The sequence shown here is derived from an EMBL/GenBank/DDBJ whole genome shotgun (WGS) entry which is preliminary data.</text>
</comment>
<dbReference type="PANTHER" id="PTHR33744">
    <property type="entry name" value="CARBOHYDRATE DIACID REGULATOR"/>
    <property type="match status" value="1"/>
</dbReference>
<dbReference type="InterPro" id="IPR042070">
    <property type="entry name" value="PucR_C-HTH_sf"/>
</dbReference>
<dbReference type="Pfam" id="PF17853">
    <property type="entry name" value="GGDEF_2"/>
    <property type="match status" value="1"/>
</dbReference>
<evidence type="ECO:0008006" key="6">
    <source>
        <dbReference type="Google" id="ProtNLM"/>
    </source>
</evidence>
<dbReference type="AlphaFoldDB" id="A0A7W0CJG0"/>
<reference evidence="4 5" key="1">
    <citation type="submission" date="2020-07" db="EMBL/GenBank/DDBJ databases">
        <title>Genomic Encyclopedia of Type Strains, Phase IV (KMG-IV): sequencing the most valuable type-strain genomes for metagenomic binning, comparative biology and taxonomic classification.</title>
        <authorList>
            <person name="Goeker M."/>
        </authorList>
    </citation>
    <scope>NUCLEOTIDE SEQUENCE [LARGE SCALE GENOMIC DNA]</scope>
    <source>
        <strain evidence="4 5">DSM 45533</strain>
    </source>
</reference>
<gene>
    <name evidence="4" type="ORF">HNR30_003396</name>
</gene>
<comment type="similarity">
    <text evidence="1">Belongs to the CdaR family.</text>
</comment>
<protein>
    <recommendedName>
        <fullName evidence="6">PucR family transcriptional regulator</fullName>
    </recommendedName>
</protein>
<sequence length="531" mass="56804">MRKAPLTHLLEELGSTILDVVCGDVRPAEIGGVVIYDPLDEPELPGDALVLGVGLHGDLADVVARLGRKGAVGLVVRAPVEPDEDLVAAAKESGVVVLAFARGASWNDLTGMLRTLTGAGDPYDTGGRTRAGDLFAVANAIAALLDAPVTIEDRHSRLLAFSGRQDEADPSRVQTILGRQVPPHFTRILEERGVFQAIYRSDRPVFVAPLPETGELPRAAIAVRAGDEILGTIWVVVPEPLSEERGQALHEASKLVAMHMVWQRADADSERRLRADLLATALESGPEGREAVRRLGLKDEPTVVLALTVAPSATETPAQVGAERKRLADAFAMHLTAIHPRAVAALIGDVAYGILPLARDDAEERATLIATEFLGRVGSRLRPLIGVGRPARDSSALARSRSGAEQALRVLRAGVLDQQVALLDDVHVEALLLELADLVPRADLPSGAIARIVAYDREHQASLVETLRAWLDAFGDVAVAAAAMYVHPNTFRYRLRRAAEVGRIDLADPAARLAAMLQLRLMSIRSAGQDS</sequence>
<keyword evidence="5" id="KW-1185">Reference proteome</keyword>
<dbReference type="RefSeq" id="WP_181610788.1">
    <property type="nucleotide sequence ID" value="NZ_BAABAM010000002.1"/>
</dbReference>
<dbReference type="InterPro" id="IPR025736">
    <property type="entry name" value="PucR_C-HTH_dom"/>
</dbReference>
<evidence type="ECO:0000313" key="4">
    <source>
        <dbReference type="EMBL" id="MBA2892055.1"/>
    </source>
</evidence>
<evidence type="ECO:0000313" key="5">
    <source>
        <dbReference type="Proteomes" id="UP000530928"/>
    </source>
</evidence>
<dbReference type="EMBL" id="JACDUR010000003">
    <property type="protein sequence ID" value="MBA2892055.1"/>
    <property type="molecule type" value="Genomic_DNA"/>
</dbReference>
<organism evidence="4 5">
    <name type="scientific">Nonomuraea soli</name>
    <dbReference type="NCBI Taxonomy" id="1032476"/>
    <lineage>
        <taxon>Bacteria</taxon>
        <taxon>Bacillati</taxon>
        <taxon>Actinomycetota</taxon>
        <taxon>Actinomycetes</taxon>
        <taxon>Streptosporangiales</taxon>
        <taxon>Streptosporangiaceae</taxon>
        <taxon>Nonomuraea</taxon>
    </lineage>
</organism>